<dbReference type="AlphaFoldDB" id="A0A2G1UGR9"/>
<dbReference type="PANTHER" id="PTHR33121">
    <property type="entry name" value="CYCLIC DI-GMP PHOSPHODIESTERASE PDEF"/>
    <property type="match status" value="1"/>
</dbReference>
<dbReference type="SUPFAM" id="SSF141868">
    <property type="entry name" value="EAL domain-like"/>
    <property type="match status" value="1"/>
</dbReference>
<evidence type="ECO:0000256" key="1">
    <source>
        <dbReference type="SAM" id="MobiDB-lite"/>
    </source>
</evidence>
<dbReference type="RefSeq" id="WP_081496573.1">
    <property type="nucleotide sequence ID" value="NZ_KZ319378.1"/>
</dbReference>
<sequence length="88" mass="9634">MAQPSCDGHSDQSFTRGLPNDQESGAIAKAIIQMGHSLGLDVLAEGIETKEQENHLRILGCDAGQGYLYAKPLSVKRCEEYLQVTDWV</sequence>
<dbReference type="InterPro" id="IPR050706">
    <property type="entry name" value="Cyclic-di-GMP_PDE-like"/>
</dbReference>
<dbReference type="Gene3D" id="3.20.20.450">
    <property type="entry name" value="EAL domain"/>
    <property type="match status" value="1"/>
</dbReference>
<keyword evidence="4" id="KW-1185">Reference proteome</keyword>
<organism evidence="3 4">
    <name type="scientific">Marinobacter profundi</name>
    <dbReference type="NCBI Taxonomy" id="2666256"/>
    <lineage>
        <taxon>Bacteria</taxon>
        <taxon>Pseudomonadati</taxon>
        <taxon>Pseudomonadota</taxon>
        <taxon>Gammaproteobacteria</taxon>
        <taxon>Pseudomonadales</taxon>
        <taxon>Marinobacteraceae</taxon>
        <taxon>Marinobacter</taxon>
    </lineage>
</organism>
<comment type="caution">
    <text evidence="3">The sequence shown here is derived from an EMBL/GenBank/DDBJ whole genome shotgun (WGS) entry which is preliminary data.</text>
</comment>
<evidence type="ECO:0000313" key="3">
    <source>
        <dbReference type="EMBL" id="PHQ13691.1"/>
    </source>
</evidence>
<evidence type="ECO:0000259" key="2">
    <source>
        <dbReference type="PROSITE" id="PS50883"/>
    </source>
</evidence>
<dbReference type="PANTHER" id="PTHR33121:SF71">
    <property type="entry name" value="OXYGEN SENSOR PROTEIN DOSP"/>
    <property type="match status" value="1"/>
</dbReference>
<dbReference type="Proteomes" id="UP000231409">
    <property type="component" value="Unassembled WGS sequence"/>
</dbReference>
<gene>
    <name evidence="3" type="ORF">CLH61_17195</name>
</gene>
<dbReference type="EMBL" id="NTFH01000017">
    <property type="protein sequence ID" value="PHQ13691.1"/>
    <property type="molecule type" value="Genomic_DNA"/>
</dbReference>
<feature type="domain" description="EAL" evidence="2">
    <location>
        <begin position="1"/>
        <end position="86"/>
    </location>
</feature>
<accession>A0A2G1UGR9</accession>
<protein>
    <submittedName>
        <fullName evidence="3">EAL domain-containing protein</fullName>
    </submittedName>
</protein>
<dbReference type="GeneID" id="94723860"/>
<dbReference type="InterPro" id="IPR001633">
    <property type="entry name" value="EAL_dom"/>
</dbReference>
<dbReference type="PROSITE" id="PS50883">
    <property type="entry name" value="EAL"/>
    <property type="match status" value="1"/>
</dbReference>
<reference evidence="3 4" key="1">
    <citation type="submission" date="2017-09" db="EMBL/GenBank/DDBJ databases">
        <title>The draft genome sequences of Marinobacter sp. PWS21.</title>
        <authorList>
            <person name="Cao J."/>
        </authorList>
    </citation>
    <scope>NUCLEOTIDE SEQUENCE [LARGE SCALE GENOMIC DNA]</scope>
    <source>
        <strain evidence="3 4">PWS21</strain>
    </source>
</reference>
<feature type="region of interest" description="Disordered" evidence="1">
    <location>
        <begin position="1"/>
        <end position="21"/>
    </location>
</feature>
<dbReference type="CDD" id="cd01948">
    <property type="entry name" value="EAL"/>
    <property type="match status" value="1"/>
</dbReference>
<dbReference type="GO" id="GO:0071111">
    <property type="term" value="F:cyclic-guanylate-specific phosphodiesterase activity"/>
    <property type="evidence" value="ECO:0007669"/>
    <property type="project" value="InterPro"/>
</dbReference>
<name>A0A2G1UGR9_9GAMM</name>
<dbReference type="Pfam" id="PF00563">
    <property type="entry name" value="EAL"/>
    <property type="match status" value="1"/>
</dbReference>
<proteinExistence type="predicted"/>
<dbReference type="InterPro" id="IPR035919">
    <property type="entry name" value="EAL_sf"/>
</dbReference>
<evidence type="ECO:0000313" key="4">
    <source>
        <dbReference type="Proteomes" id="UP000231409"/>
    </source>
</evidence>